<dbReference type="Proteomes" id="UP000261257">
    <property type="component" value="Unassembled WGS sequence"/>
</dbReference>
<dbReference type="Gene3D" id="3.30.70.270">
    <property type="match status" value="1"/>
</dbReference>
<keyword evidence="1" id="KW-0547">Nucleotide-binding</keyword>
<feature type="compositionally biased region" description="Basic and acidic residues" evidence="3">
    <location>
        <begin position="672"/>
        <end position="682"/>
    </location>
</feature>
<reference evidence="7 8" key="1">
    <citation type="submission" date="2018-08" db="EMBL/GenBank/DDBJ databases">
        <title>A genome reference for cultivated species of the human gut microbiota.</title>
        <authorList>
            <person name="Zou Y."/>
            <person name="Xue W."/>
            <person name="Luo G."/>
        </authorList>
    </citation>
    <scope>NUCLEOTIDE SEQUENCE [LARGE SCALE GENOMIC DNA]</scope>
    <source>
        <strain evidence="6 7">TF05-11AC</strain>
        <strain evidence="5 8">TM09-12</strain>
    </source>
</reference>
<organism evidence="5 8">
    <name type="scientific">Hungatella hathewayi</name>
    <dbReference type="NCBI Taxonomy" id="154046"/>
    <lineage>
        <taxon>Bacteria</taxon>
        <taxon>Bacillati</taxon>
        <taxon>Bacillota</taxon>
        <taxon>Clostridia</taxon>
        <taxon>Lachnospirales</taxon>
        <taxon>Lachnospiraceae</taxon>
        <taxon>Hungatella</taxon>
    </lineage>
</organism>
<dbReference type="InterPro" id="IPR043128">
    <property type="entry name" value="Rev_trsase/Diguanyl_cyclase"/>
</dbReference>
<feature type="region of interest" description="Disordered" evidence="3">
    <location>
        <begin position="659"/>
        <end position="682"/>
    </location>
</feature>
<proteinExistence type="predicted"/>
<dbReference type="GO" id="GO:0000166">
    <property type="term" value="F:nucleotide binding"/>
    <property type="evidence" value="ECO:0007669"/>
    <property type="project" value="UniProtKB-KW"/>
</dbReference>
<dbReference type="EMBL" id="QSSQ01000001">
    <property type="protein sequence ID" value="RGM09138.1"/>
    <property type="molecule type" value="Genomic_DNA"/>
</dbReference>
<dbReference type="Proteomes" id="UP000263014">
    <property type="component" value="Unassembled WGS sequence"/>
</dbReference>
<dbReference type="EMBL" id="QSON01000002">
    <property type="protein sequence ID" value="RGJ06892.1"/>
    <property type="molecule type" value="Genomic_DNA"/>
</dbReference>
<dbReference type="AlphaFoldDB" id="A0A374PBS9"/>
<accession>A0A374PBS9</accession>
<evidence type="ECO:0000256" key="3">
    <source>
        <dbReference type="SAM" id="MobiDB-lite"/>
    </source>
</evidence>
<dbReference type="InterPro" id="IPR054767">
    <property type="entry name" value="Cas10-Cmr2_palm2"/>
</dbReference>
<gene>
    <name evidence="6" type="ORF">DXC39_04090</name>
    <name evidence="5" type="ORF">DXD79_06310</name>
</gene>
<keyword evidence="2" id="KW-0051">Antiviral defense</keyword>
<comment type="caution">
    <text evidence="5">The sequence shown here is derived from an EMBL/GenBank/DDBJ whole genome shotgun (WGS) entry which is preliminary data.</text>
</comment>
<feature type="domain" description="Cas10/Cmr2 second palm" evidence="4">
    <location>
        <begin position="193"/>
        <end position="329"/>
    </location>
</feature>
<evidence type="ECO:0000313" key="5">
    <source>
        <dbReference type="EMBL" id="RGJ06892.1"/>
    </source>
</evidence>
<dbReference type="RefSeq" id="WP_117621560.1">
    <property type="nucleotide sequence ID" value="NZ_QRQF01000004.1"/>
</dbReference>
<protein>
    <recommendedName>
        <fullName evidence="4">Cas10/Cmr2 second palm domain-containing protein</fullName>
    </recommendedName>
</protein>
<evidence type="ECO:0000313" key="7">
    <source>
        <dbReference type="Proteomes" id="UP000261257"/>
    </source>
</evidence>
<sequence length="682" mass="79817">MAVRIVTLSIDKVQTFLFDTISEHTQKSQMNSGTLQNIISSSRIISEDLFRMIGVEGNDGFFSGMVKEILLKCSGVCIFSTDLEERQIKESLRKIFEFYYREYDGKLFIKYLCFETEVASDTDKLQVIRKCKKRLKSKSCLNEVIRENRQIIFEPQYSADKRVWTDEKKYPMFEETINKLYSKVLTDNERYFRIAVIKADLDGMGQLFEGINSFEQYKRISEILSKYICLDSLAATTEAFKKTDDDFKLYPLYIAGDDILFAVPASYIVTGVNLCKVILREINDELEIEADYEEKFTISMSIGIEFTINREPIRYYYERVQRQLECAKITDSEGLKSMQPHIRICMNQYVFFDCIDKDAKPQSWSHFIHDLKILKSAESEGFKVHHFMYGLLSKITDPAVREHKLKYSNAVFYHLIPSYFESKSKLGEGELLLIDLLLKQVVEKKGRSSVIKFYDKDGRVKEKFEQYIRLLLLFSDERFHLTDHIPDYDVSNFDIQKKNIRTNVFNRVLRYLYQESLFNSVTSGAVDSDQIKKMRDLFVIDTKYKNQSGKDVQVYQTLRLSKSLLHQMKSLGADPDLDAKLIQLNVLKTKEKYEVSVETRKAGCKPPPSLYFDEKRFLDIAKSTNLWKEDYIDTLLIFNALNDQLIKYKILYPTTKNKKDGGVTKHGKNRYKNNDKNKPVYR</sequence>
<evidence type="ECO:0000256" key="2">
    <source>
        <dbReference type="ARBA" id="ARBA00023118"/>
    </source>
</evidence>
<evidence type="ECO:0000256" key="1">
    <source>
        <dbReference type="ARBA" id="ARBA00022741"/>
    </source>
</evidence>
<dbReference type="Pfam" id="PF22335">
    <property type="entry name" value="Cas10-Cmr2_palm2"/>
    <property type="match status" value="1"/>
</dbReference>
<evidence type="ECO:0000313" key="6">
    <source>
        <dbReference type="EMBL" id="RGM09138.1"/>
    </source>
</evidence>
<name>A0A374PBS9_9FIRM</name>
<dbReference type="GO" id="GO:0051607">
    <property type="term" value="P:defense response to virus"/>
    <property type="evidence" value="ECO:0007669"/>
    <property type="project" value="UniProtKB-KW"/>
</dbReference>
<evidence type="ECO:0000259" key="4">
    <source>
        <dbReference type="Pfam" id="PF22335"/>
    </source>
</evidence>
<evidence type="ECO:0000313" key="8">
    <source>
        <dbReference type="Proteomes" id="UP000263014"/>
    </source>
</evidence>